<comment type="pathway">
    <text evidence="2 11">Amino-acid biosynthesis; L-proline biosynthesis; L-glutamate 5-semialdehyde from L-ornithine: step 1/1.</text>
</comment>
<keyword evidence="9 11" id="KW-0663">Pyridoxal phosphate</keyword>
<comment type="catalytic activity">
    <reaction evidence="11">
        <text>a 2-oxocarboxylate + L-ornithine = L-glutamate 5-semialdehyde + an L-alpha-amino acid</text>
        <dbReference type="Rhea" id="RHEA:13877"/>
        <dbReference type="ChEBI" id="CHEBI:35179"/>
        <dbReference type="ChEBI" id="CHEBI:46911"/>
        <dbReference type="ChEBI" id="CHEBI:58066"/>
        <dbReference type="ChEBI" id="CHEBI:59869"/>
        <dbReference type="EC" id="2.6.1.13"/>
    </reaction>
</comment>
<evidence type="ECO:0000256" key="6">
    <source>
        <dbReference type="ARBA" id="ARBA00022605"/>
    </source>
</evidence>
<dbReference type="GO" id="GO:0005737">
    <property type="term" value="C:cytoplasm"/>
    <property type="evidence" value="ECO:0007669"/>
    <property type="project" value="UniProtKB-SubCell"/>
</dbReference>
<comment type="cofactor">
    <cofactor evidence="1 11">
        <name>pyridoxal 5'-phosphate</name>
        <dbReference type="ChEBI" id="CHEBI:597326"/>
    </cofactor>
</comment>
<dbReference type="InterPro" id="IPR005814">
    <property type="entry name" value="Aminotrans_3"/>
</dbReference>
<keyword evidence="13" id="KW-1185">Reference proteome</keyword>
<evidence type="ECO:0000256" key="7">
    <source>
        <dbReference type="ARBA" id="ARBA00022650"/>
    </source>
</evidence>
<evidence type="ECO:0000256" key="4">
    <source>
        <dbReference type="ARBA" id="ARBA00022490"/>
    </source>
</evidence>
<evidence type="ECO:0000313" key="13">
    <source>
        <dbReference type="Proteomes" id="UP000247476"/>
    </source>
</evidence>
<keyword evidence="7 11" id="KW-0641">Proline biosynthesis</keyword>
<dbReference type="Proteomes" id="UP000247476">
    <property type="component" value="Unassembled WGS sequence"/>
</dbReference>
<dbReference type="SUPFAM" id="SSF53383">
    <property type="entry name" value="PLP-dependent transferases"/>
    <property type="match status" value="1"/>
</dbReference>
<evidence type="ECO:0000256" key="5">
    <source>
        <dbReference type="ARBA" id="ARBA00022576"/>
    </source>
</evidence>
<dbReference type="InterPro" id="IPR050103">
    <property type="entry name" value="Class-III_PLP-dep_AT"/>
</dbReference>
<evidence type="ECO:0000256" key="8">
    <source>
        <dbReference type="ARBA" id="ARBA00022679"/>
    </source>
</evidence>
<evidence type="ECO:0000313" key="12">
    <source>
        <dbReference type="EMBL" id="PYI52561.1"/>
    </source>
</evidence>
<dbReference type="Gene3D" id="3.90.1150.10">
    <property type="entry name" value="Aspartate Aminotransferase, domain 1"/>
    <property type="match status" value="1"/>
</dbReference>
<dbReference type="RefSeq" id="WP_110841930.1">
    <property type="nucleotide sequence ID" value="NZ_QJVJ01000009.1"/>
</dbReference>
<dbReference type="InterPro" id="IPR049704">
    <property type="entry name" value="Aminotrans_3_PPA_site"/>
</dbReference>
<evidence type="ECO:0000256" key="2">
    <source>
        <dbReference type="ARBA" id="ARBA00004998"/>
    </source>
</evidence>
<dbReference type="InterPro" id="IPR034757">
    <property type="entry name" value="Ornith_aminotrans_bact"/>
</dbReference>
<dbReference type="GO" id="GO:0030170">
    <property type="term" value="F:pyridoxal phosphate binding"/>
    <property type="evidence" value="ECO:0007669"/>
    <property type="project" value="UniProtKB-UniRule"/>
</dbReference>
<accession>A0A2V5K0E1</accession>
<comment type="similarity">
    <text evidence="11">Belongs to the class-III pyridoxal-phosphate-dependent aminotransferase family. OAT subfamily.</text>
</comment>
<reference evidence="12 13" key="1">
    <citation type="submission" date="2018-05" db="EMBL/GenBank/DDBJ databases">
        <title>Paenibacillus flagellatus sp. nov., isolated from selenium mineral soil.</title>
        <authorList>
            <person name="Dai X."/>
        </authorList>
    </citation>
    <scope>NUCLEOTIDE SEQUENCE [LARGE SCALE GENOMIC DNA]</scope>
    <source>
        <strain evidence="12 13">DXL2</strain>
    </source>
</reference>
<organism evidence="12 13">
    <name type="scientific">Paenibacillus flagellatus</name>
    <dbReference type="NCBI Taxonomy" id="2211139"/>
    <lineage>
        <taxon>Bacteria</taxon>
        <taxon>Bacillati</taxon>
        <taxon>Bacillota</taxon>
        <taxon>Bacilli</taxon>
        <taxon>Bacillales</taxon>
        <taxon>Paenibacillaceae</taxon>
        <taxon>Paenibacillus</taxon>
    </lineage>
</organism>
<keyword evidence="8 11" id="KW-0808">Transferase</keyword>
<comment type="function">
    <text evidence="11">Catalyzes the interconversion of ornithine to glutamate semialdehyde.</text>
</comment>
<gene>
    <name evidence="11" type="primary">rocD</name>
    <name evidence="12" type="ORF">DLM86_20525</name>
</gene>
<evidence type="ECO:0000256" key="10">
    <source>
        <dbReference type="ARBA" id="ARBA00030587"/>
    </source>
</evidence>
<dbReference type="InterPro" id="IPR015421">
    <property type="entry name" value="PyrdxlP-dep_Trfase_major"/>
</dbReference>
<feature type="modified residue" description="N6-(pyridoxal phosphate)lysine" evidence="11">
    <location>
        <position position="255"/>
    </location>
</feature>
<dbReference type="EC" id="2.6.1.13" evidence="3 11"/>
<name>A0A2V5K0E1_9BACL</name>
<keyword evidence="4 11" id="KW-0963">Cytoplasm</keyword>
<dbReference type="InterPro" id="IPR010164">
    <property type="entry name" value="Orn_aminotrans"/>
</dbReference>
<sequence length="410" mass="44595">MSSTNENMETIRRYGANNYNPLPVVIVRGEGVWVEDEAGNRYVDMLSSYSALNHGHRHPKIVAALKDQADRVTLTSRAFHSEPLGPFYERLARLTGKTMFLPMNTGAEAVETAIKAARRWAYDKKGVPDGQAEIVVCAGNFHGRTITVTSFSSSPAYRRGFGPFTPGFVIVPYGDAAALERAISPNTAAFLVEPIQGEAGIIVPPEGYLRAASDICKRHNVLLLADEIQTGFGRTGRPFACDWEGVTPDAYILGKALGGGVYPISAVAADRDVLGVFDPGSHGSTFGGNPLACACATAAMDVFEEERLADRSRELGDYAMERLRRTASPVVKQIRGRGLFIGIELARPARPYCERLMELGVLCKETHETTIRLAPPLTITREELDWGLDRIVQVLSGPNPGMTEKEADVV</sequence>
<proteinExistence type="inferred from homology"/>
<dbReference type="OrthoDB" id="9807885at2"/>
<dbReference type="PANTHER" id="PTHR11986:SF18">
    <property type="entry name" value="ORNITHINE AMINOTRANSFERASE, MITOCHONDRIAL"/>
    <property type="match status" value="1"/>
</dbReference>
<keyword evidence="6 11" id="KW-0028">Amino-acid biosynthesis</keyword>
<dbReference type="HAMAP" id="MF_01689">
    <property type="entry name" value="Ornith_aminotrans_3"/>
    <property type="match status" value="1"/>
</dbReference>
<dbReference type="GO" id="GO:0042802">
    <property type="term" value="F:identical protein binding"/>
    <property type="evidence" value="ECO:0007669"/>
    <property type="project" value="TreeGrafter"/>
</dbReference>
<dbReference type="NCBIfam" id="TIGR01885">
    <property type="entry name" value="Orn_aminotrans"/>
    <property type="match status" value="1"/>
</dbReference>
<dbReference type="NCBIfam" id="NF003145">
    <property type="entry name" value="PRK04073.1"/>
    <property type="match status" value="1"/>
</dbReference>
<keyword evidence="5 11" id="KW-0032">Aminotransferase</keyword>
<dbReference type="EMBL" id="QJVJ01000009">
    <property type="protein sequence ID" value="PYI52561.1"/>
    <property type="molecule type" value="Genomic_DNA"/>
</dbReference>
<dbReference type="GO" id="GO:0055129">
    <property type="term" value="P:L-proline biosynthetic process"/>
    <property type="evidence" value="ECO:0007669"/>
    <property type="project" value="UniProtKB-UniRule"/>
</dbReference>
<protein>
    <recommendedName>
        <fullName evidence="3 11">Ornithine aminotransferase</fullName>
        <shortName evidence="11">OAT</shortName>
        <ecNumber evidence="3 11">2.6.1.13</ecNumber>
    </recommendedName>
    <alternativeName>
        <fullName evidence="10 11">Ornithine--oxo-acid aminotransferase</fullName>
    </alternativeName>
</protein>
<dbReference type="InterPro" id="IPR015422">
    <property type="entry name" value="PyrdxlP-dep_Trfase_small"/>
</dbReference>
<dbReference type="CDD" id="cd00610">
    <property type="entry name" value="OAT_like"/>
    <property type="match status" value="1"/>
</dbReference>
<evidence type="ECO:0000256" key="11">
    <source>
        <dbReference type="HAMAP-Rule" id="MF_01689"/>
    </source>
</evidence>
<dbReference type="FunFam" id="3.40.640.10:FF:000011">
    <property type="entry name" value="Ornithine aminotransferase"/>
    <property type="match status" value="1"/>
</dbReference>
<evidence type="ECO:0000256" key="3">
    <source>
        <dbReference type="ARBA" id="ARBA00012924"/>
    </source>
</evidence>
<evidence type="ECO:0000256" key="9">
    <source>
        <dbReference type="ARBA" id="ARBA00022898"/>
    </source>
</evidence>
<dbReference type="Pfam" id="PF00202">
    <property type="entry name" value="Aminotran_3"/>
    <property type="match status" value="1"/>
</dbReference>
<comment type="subcellular location">
    <subcellularLocation>
        <location evidence="11">Cytoplasm</location>
    </subcellularLocation>
</comment>
<evidence type="ECO:0000256" key="1">
    <source>
        <dbReference type="ARBA" id="ARBA00001933"/>
    </source>
</evidence>
<dbReference type="UniPathway" id="UPA00098">
    <property type="reaction ID" value="UER00358"/>
</dbReference>
<dbReference type="PIRSF" id="PIRSF000521">
    <property type="entry name" value="Transaminase_4ab_Lys_Orn"/>
    <property type="match status" value="1"/>
</dbReference>
<dbReference type="AlphaFoldDB" id="A0A2V5K0E1"/>
<dbReference type="GO" id="GO:0004587">
    <property type="term" value="F:ornithine aminotransferase activity"/>
    <property type="evidence" value="ECO:0007669"/>
    <property type="project" value="UniProtKB-UniRule"/>
</dbReference>
<dbReference type="PANTHER" id="PTHR11986">
    <property type="entry name" value="AMINOTRANSFERASE CLASS III"/>
    <property type="match status" value="1"/>
</dbReference>
<dbReference type="InterPro" id="IPR015424">
    <property type="entry name" value="PyrdxlP-dep_Trfase"/>
</dbReference>
<comment type="caution">
    <text evidence="12">The sequence shown here is derived from an EMBL/GenBank/DDBJ whole genome shotgun (WGS) entry which is preliminary data.</text>
</comment>
<dbReference type="PROSITE" id="PS00600">
    <property type="entry name" value="AA_TRANSFER_CLASS_3"/>
    <property type="match status" value="1"/>
</dbReference>
<dbReference type="Gene3D" id="3.40.640.10">
    <property type="entry name" value="Type I PLP-dependent aspartate aminotransferase-like (Major domain)"/>
    <property type="match status" value="1"/>
</dbReference>